<dbReference type="Pfam" id="PF11392">
    <property type="entry name" value="AllH"/>
    <property type="match status" value="1"/>
</dbReference>
<dbReference type="InterPro" id="IPR021530">
    <property type="entry name" value="AllH-like"/>
</dbReference>
<dbReference type="Proteomes" id="UP000030418">
    <property type="component" value="Unassembled WGS sequence"/>
</dbReference>
<comment type="caution">
    <text evidence="1">The sequence shown here is derived from an EMBL/GenBank/DDBJ whole genome shotgun (WGS) entry which is preliminary data.</text>
</comment>
<evidence type="ECO:0000313" key="2">
    <source>
        <dbReference type="Proteomes" id="UP000030418"/>
    </source>
</evidence>
<reference evidence="1 2" key="1">
    <citation type="submission" date="2014-08" db="EMBL/GenBank/DDBJ databases">
        <title>Chaperone-usher fimbriae in a diverse selection of Gallibacterium genomes.</title>
        <authorList>
            <person name="Kudirkiene E."/>
            <person name="Bager R.J."/>
            <person name="Johnson T.J."/>
            <person name="Bojesen A.M."/>
        </authorList>
    </citation>
    <scope>NUCLEOTIDE SEQUENCE [LARGE SCALE GENOMIC DNA]</scope>
    <source>
        <strain evidence="1 2">CCM5976</strain>
    </source>
</reference>
<name>A0A0A2XU23_9PAST</name>
<evidence type="ECO:0000313" key="1">
    <source>
        <dbReference type="EMBL" id="KGQ34562.1"/>
    </source>
</evidence>
<organism evidence="1 2">
    <name type="scientific">Gallibacterium genomosp. 2</name>
    <dbReference type="NCBI Taxonomy" id="155517"/>
    <lineage>
        <taxon>Bacteria</taxon>
        <taxon>Pseudomonadati</taxon>
        <taxon>Pseudomonadota</taxon>
        <taxon>Gammaproteobacteria</taxon>
        <taxon>Pasteurellales</taxon>
        <taxon>Pasteurellaceae</taxon>
        <taxon>Gallibacterium</taxon>
    </lineage>
</organism>
<sequence>MNYKDKNFELNCTYKVISVFEQVVNLKKGNKIYAIMNQKIKPAPYSLILENELFLSIKNNISNTLFIPYFSVEEFDCTLFPQNNLLTAKNISTFLEEIIRPQDMFEVVFQQRRKTAKLKEMLGLGRGLTPSGDDYIVGYMAAYYAENKGIFKPFEEIAILAKYCTNEISANYIENASRRLFKQEILDLMREIENREYINNMMSFGSSSGIDLLYGIFDYINNRDLFHKI</sequence>
<dbReference type="GeneID" id="300132520"/>
<protein>
    <recommendedName>
        <fullName evidence="3">DUF2877 domain-containing protein</fullName>
    </recommendedName>
</protein>
<proteinExistence type="predicted"/>
<dbReference type="EMBL" id="JPXY01000004">
    <property type="protein sequence ID" value="KGQ34562.1"/>
    <property type="molecule type" value="Genomic_DNA"/>
</dbReference>
<accession>A0A0A2XU23</accession>
<gene>
    <name evidence="1" type="ORF">P375_00630</name>
</gene>
<dbReference type="RefSeq" id="WP_039096637.1">
    <property type="nucleotide sequence ID" value="NZ_JPXY01000004.1"/>
</dbReference>
<keyword evidence="2" id="KW-1185">Reference proteome</keyword>
<evidence type="ECO:0008006" key="3">
    <source>
        <dbReference type="Google" id="ProtNLM"/>
    </source>
</evidence>
<dbReference type="AlphaFoldDB" id="A0A0A2XU23"/>